<protein>
    <recommendedName>
        <fullName evidence="6">Glutamate dehydrogenase</fullName>
    </recommendedName>
</protein>
<evidence type="ECO:0000256" key="10">
    <source>
        <dbReference type="RuleBase" id="RU004417"/>
    </source>
</evidence>
<feature type="binding site" evidence="8">
    <location>
        <position position="196"/>
    </location>
    <ligand>
        <name>NAD(+)</name>
        <dbReference type="ChEBI" id="CHEBI:57540"/>
    </ligand>
</feature>
<dbReference type="Proteomes" id="UP000053586">
    <property type="component" value="Unassembled WGS sequence"/>
</dbReference>
<dbReference type="NCBIfam" id="NF006929">
    <property type="entry name" value="PRK09414.1"/>
    <property type="match status" value="1"/>
</dbReference>
<dbReference type="STRING" id="56804.BAE46_09330"/>
<name>H5TEB7_9ALTE</name>
<dbReference type="AlphaFoldDB" id="H5TEB7"/>
<feature type="binding site" evidence="8">
    <location>
        <position position="165"/>
    </location>
    <ligand>
        <name>substrate</name>
    </ligand>
</feature>
<dbReference type="InterPro" id="IPR036291">
    <property type="entry name" value="NAD(P)-bd_dom_sf"/>
</dbReference>
<dbReference type="GO" id="GO:0004354">
    <property type="term" value="F:glutamate dehydrogenase (NADP+) activity"/>
    <property type="evidence" value="ECO:0007669"/>
    <property type="project" value="UniProtKB-EC"/>
</dbReference>
<gene>
    <name evidence="12" type="primary">gdhA</name>
    <name evidence="12" type="ORF">GPUN_2529</name>
</gene>
<evidence type="ECO:0000313" key="13">
    <source>
        <dbReference type="Proteomes" id="UP000053586"/>
    </source>
</evidence>
<reference evidence="12 13" key="2">
    <citation type="journal article" date="2017" name="Antonie Van Leeuwenhoek">
        <title>Rhizobium rhizosphaerae sp. nov., a novel species isolated from rice rhizosphere.</title>
        <authorList>
            <person name="Zhao J.J."/>
            <person name="Zhang J."/>
            <person name="Zhang R.J."/>
            <person name="Zhang C.W."/>
            <person name="Yin H.Q."/>
            <person name="Zhang X.X."/>
        </authorList>
    </citation>
    <scope>NUCLEOTIDE SEQUENCE [LARGE SCALE GENOMIC DNA]</scope>
    <source>
        <strain evidence="12 13">ACAM 611</strain>
    </source>
</reference>
<keyword evidence="8" id="KW-0520">NAD</keyword>
<evidence type="ECO:0000256" key="7">
    <source>
        <dbReference type="PIRSR" id="PIRSR000185-1"/>
    </source>
</evidence>
<keyword evidence="13" id="KW-1185">Reference proteome</keyword>
<dbReference type="Gene3D" id="1.10.285.10">
    <property type="entry name" value="Glutamate Dehydrogenase, chain A, domain 3"/>
    <property type="match status" value="1"/>
</dbReference>
<dbReference type="Pfam" id="PF02812">
    <property type="entry name" value="ELFV_dehydrog_N"/>
    <property type="match status" value="1"/>
</dbReference>
<dbReference type="Gene3D" id="3.40.50.720">
    <property type="entry name" value="NAD(P)-binding Rossmann-like Domain"/>
    <property type="match status" value="1"/>
</dbReference>
<dbReference type="Pfam" id="PF00208">
    <property type="entry name" value="ELFV_dehydrog"/>
    <property type="match status" value="1"/>
</dbReference>
<keyword evidence="4 6" id="KW-0560">Oxidoreductase</keyword>
<reference evidence="12 13" key="1">
    <citation type="journal article" date="2012" name="J. Bacteriol.">
        <title>Genome sequence of proteorhodopsin-containing sea ice bacterium Glaciecola punicea ACAM 611T.</title>
        <authorList>
            <person name="Qin Q.-L."/>
            <person name="Xie B.-B."/>
            <person name="Shu Y.-L."/>
            <person name="Rong J.-C."/>
            <person name="Zhao D.-L."/>
            <person name="Zhang X.-Y."/>
            <person name="Chen X.-L."/>
            <person name="Zhou B.-C."/>
            <person name="Zhanga Y.-Z."/>
        </authorList>
    </citation>
    <scope>NUCLEOTIDE SEQUENCE [LARGE SCALE GENOMIC DNA]</scope>
    <source>
        <strain evidence="12 13">ACAM 611</strain>
    </source>
</reference>
<comment type="subunit">
    <text evidence="3">Homohexamer.</text>
</comment>
<accession>H5TEB7</accession>
<dbReference type="SUPFAM" id="SSF53223">
    <property type="entry name" value="Aminoacid dehydrogenase-like, N-terminal domain"/>
    <property type="match status" value="1"/>
</dbReference>
<dbReference type="Gene3D" id="3.40.50.10860">
    <property type="entry name" value="Leucine Dehydrogenase, chain A, domain 1"/>
    <property type="match status" value="1"/>
</dbReference>
<feature type="binding site" evidence="8">
    <location>
        <position position="70"/>
    </location>
    <ligand>
        <name>substrate</name>
    </ligand>
</feature>
<evidence type="ECO:0000256" key="2">
    <source>
        <dbReference type="ARBA" id="ARBA00006382"/>
    </source>
</evidence>
<feature type="site" description="Important for catalysis" evidence="9">
    <location>
        <position position="122"/>
    </location>
</feature>
<evidence type="ECO:0000256" key="3">
    <source>
        <dbReference type="ARBA" id="ARBA00011643"/>
    </source>
</evidence>
<sequence>MNKVLERLAQPDRIISFRVTWADDNNDIHINTGWRVQQSNALGPYKGGLRFHPSVNESVLKFLAFEQCFKNSLTDLPLGGAKGGANFDPKGRTDHEIMRFCQAFMLELYRHIGPQTDVPAGDINVGAREIGYLYGQYKNIKNELGGYITGKDIEFGGSEVRTDATGFGVIYFLEIALKHHDEELCDKRIAISGAGNVATHAAYKAIEKDASVVSMSNSRGTLHVTDGLSADDLDWINENSTSDNVLKAFSKDHDKAQWLSNKKPWQLECDIAAPCATQNELDQDDAKKLMSNGCKFIIEGANMPCTAQAIETFSEASALYIPGKASNVGGVALSGLEMSQNAGFEQRGFAELDKQLHSIMHTIHEKFVHYGKQEDGSINYADGANLAAFQRLASAIVSQGL</sequence>
<keyword evidence="8" id="KW-0547">Nucleotide-binding</keyword>
<dbReference type="PANTHER" id="PTHR43571">
    <property type="entry name" value="NADP-SPECIFIC GLUTAMATE DEHYDROGENASE 1-RELATED"/>
    <property type="match status" value="1"/>
</dbReference>
<feature type="domain" description="Glutamate/phenylalanine/leucine/valine/L-tryptophan dehydrogenase C-terminal" evidence="11">
    <location>
        <begin position="158"/>
        <end position="400"/>
    </location>
</feature>
<evidence type="ECO:0000256" key="5">
    <source>
        <dbReference type="ARBA" id="ARBA00048584"/>
    </source>
</evidence>
<feature type="active site" description="Proton donor" evidence="7">
    <location>
        <position position="82"/>
    </location>
</feature>
<feature type="binding site" evidence="8">
    <location>
        <position position="121"/>
    </location>
    <ligand>
        <name>substrate</name>
    </ligand>
</feature>
<dbReference type="InterPro" id="IPR006095">
    <property type="entry name" value="Glu/Leu/Phe/Val/Trp_DH"/>
</dbReference>
<dbReference type="SUPFAM" id="SSF51735">
    <property type="entry name" value="NAD(P)-binding Rossmann-fold domains"/>
    <property type="match status" value="1"/>
</dbReference>
<feature type="binding site" evidence="8">
    <location>
        <position position="46"/>
    </location>
    <ligand>
        <name>substrate</name>
    </ligand>
</feature>
<dbReference type="FunFam" id="3.40.50.720:FF:000030">
    <property type="entry name" value="Glutamate dehydrogenase"/>
    <property type="match status" value="1"/>
</dbReference>
<dbReference type="InterPro" id="IPR006097">
    <property type="entry name" value="Glu/Leu/Phe/Val/Trp_DH_dimer"/>
</dbReference>
<dbReference type="InterPro" id="IPR033524">
    <property type="entry name" value="Glu/Leu/Phe/Val_DH_AS"/>
</dbReference>
<dbReference type="FunFam" id="3.40.50.10860:FF:000002">
    <property type="entry name" value="Glutamate dehydrogenase"/>
    <property type="match status" value="1"/>
</dbReference>
<evidence type="ECO:0000256" key="4">
    <source>
        <dbReference type="ARBA" id="ARBA00023002"/>
    </source>
</evidence>
<dbReference type="GO" id="GO:0005829">
    <property type="term" value="C:cytosol"/>
    <property type="evidence" value="ECO:0007669"/>
    <property type="project" value="TreeGrafter"/>
</dbReference>
<comment type="caution">
    <text evidence="12">The sequence shown here is derived from an EMBL/GenBank/DDBJ whole genome shotgun (WGS) entry which is preliminary data.</text>
</comment>
<dbReference type="SMART" id="SM00839">
    <property type="entry name" value="ELFV_dehydrog"/>
    <property type="match status" value="1"/>
</dbReference>
<dbReference type="InterPro" id="IPR050724">
    <property type="entry name" value="Glu_Leu_Phe_Val_DH"/>
</dbReference>
<evidence type="ECO:0000256" key="8">
    <source>
        <dbReference type="PIRSR" id="PIRSR000185-2"/>
    </source>
</evidence>
<feature type="binding site" evidence="8">
    <location>
        <position position="67"/>
    </location>
    <ligand>
        <name>substrate</name>
    </ligand>
</feature>
<evidence type="ECO:0000313" key="12">
    <source>
        <dbReference type="EMBL" id="GAB56644.1"/>
    </source>
</evidence>
<dbReference type="InterPro" id="IPR046346">
    <property type="entry name" value="Aminoacid_DH-like_N_sf"/>
</dbReference>
<evidence type="ECO:0000259" key="11">
    <source>
        <dbReference type="SMART" id="SM00839"/>
    </source>
</evidence>
<dbReference type="EMBL" id="BAET01000030">
    <property type="protein sequence ID" value="GAB56644.1"/>
    <property type="molecule type" value="Genomic_DNA"/>
</dbReference>
<evidence type="ECO:0000256" key="6">
    <source>
        <dbReference type="PIRNR" id="PIRNR000185"/>
    </source>
</evidence>
<evidence type="ECO:0000256" key="1">
    <source>
        <dbReference type="ARBA" id="ARBA00003868"/>
    </source>
</evidence>
<comment type="similarity">
    <text evidence="2 6 10">Belongs to the Glu/Leu/Phe/Val dehydrogenases family.</text>
</comment>
<dbReference type="PRINTS" id="PR00082">
    <property type="entry name" value="GLFDHDRGNASE"/>
</dbReference>
<dbReference type="PROSITE" id="PS00074">
    <property type="entry name" value="GLFV_DEHYDROGENASE"/>
    <property type="match status" value="1"/>
</dbReference>
<organism evidence="12 13">
    <name type="scientific">Glaciecola punicea ACAM 611</name>
    <dbReference type="NCBI Taxonomy" id="1121923"/>
    <lineage>
        <taxon>Bacteria</taxon>
        <taxon>Pseudomonadati</taxon>
        <taxon>Pseudomonadota</taxon>
        <taxon>Gammaproteobacteria</taxon>
        <taxon>Alteromonadales</taxon>
        <taxon>Alteromonadaceae</taxon>
        <taxon>Glaciecola</taxon>
    </lineage>
</organism>
<evidence type="ECO:0000256" key="9">
    <source>
        <dbReference type="PIRSR" id="PIRSR000185-3"/>
    </source>
</evidence>
<dbReference type="InterPro" id="IPR006096">
    <property type="entry name" value="Glu/Leu/Phe/Val/Trp_DH_C"/>
</dbReference>
<dbReference type="PIRSF" id="PIRSF000185">
    <property type="entry name" value="Glu_DH"/>
    <property type="match status" value="1"/>
</dbReference>
<dbReference type="GO" id="GO:0006537">
    <property type="term" value="P:glutamate biosynthetic process"/>
    <property type="evidence" value="ECO:0007669"/>
    <property type="project" value="TreeGrafter"/>
</dbReference>
<feature type="binding site" evidence="8">
    <location>
        <position position="334"/>
    </location>
    <ligand>
        <name>substrate</name>
    </ligand>
</feature>
<dbReference type="InterPro" id="IPR014362">
    <property type="entry name" value="Glu_DH"/>
</dbReference>
<dbReference type="eggNOG" id="COG0334">
    <property type="taxonomic scope" value="Bacteria"/>
</dbReference>
<comment type="function">
    <text evidence="1">Catalyzes the reversible oxidative deamination of glutamate to alpha-ketoglutarate and ammonia.</text>
</comment>
<proteinExistence type="inferred from homology"/>
<dbReference type="PANTHER" id="PTHR43571:SF1">
    <property type="entry name" value="NADP-SPECIFIC GLUTAMATE DEHYDROGENASE 1-RELATED"/>
    <property type="match status" value="1"/>
</dbReference>
<dbReference type="GO" id="GO:0000166">
    <property type="term" value="F:nucleotide binding"/>
    <property type="evidence" value="ECO:0007669"/>
    <property type="project" value="UniProtKB-KW"/>
</dbReference>
<comment type="catalytic activity">
    <reaction evidence="5">
        <text>L-glutamate + NADP(+) + H2O = 2-oxoglutarate + NH4(+) + NADPH + H(+)</text>
        <dbReference type="Rhea" id="RHEA:11612"/>
        <dbReference type="ChEBI" id="CHEBI:15377"/>
        <dbReference type="ChEBI" id="CHEBI:15378"/>
        <dbReference type="ChEBI" id="CHEBI:16810"/>
        <dbReference type="ChEBI" id="CHEBI:28938"/>
        <dbReference type="ChEBI" id="CHEBI:29985"/>
        <dbReference type="ChEBI" id="CHEBI:57783"/>
        <dbReference type="ChEBI" id="CHEBI:58349"/>
        <dbReference type="EC" id="1.4.1.4"/>
    </reaction>
</comment>